<keyword evidence="2" id="KW-1185">Reference proteome</keyword>
<dbReference type="EMBL" id="CAJVQA010036410">
    <property type="protein sequence ID" value="CAG8808475.1"/>
    <property type="molecule type" value="Genomic_DNA"/>
</dbReference>
<dbReference type="AlphaFoldDB" id="A0A9N9K5T6"/>
<organism evidence="1 2">
    <name type="scientific">Cetraspora pellucida</name>
    <dbReference type="NCBI Taxonomy" id="1433469"/>
    <lineage>
        <taxon>Eukaryota</taxon>
        <taxon>Fungi</taxon>
        <taxon>Fungi incertae sedis</taxon>
        <taxon>Mucoromycota</taxon>
        <taxon>Glomeromycotina</taxon>
        <taxon>Glomeromycetes</taxon>
        <taxon>Diversisporales</taxon>
        <taxon>Gigasporaceae</taxon>
        <taxon>Cetraspora</taxon>
    </lineage>
</organism>
<proteinExistence type="predicted"/>
<reference evidence="1" key="1">
    <citation type="submission" date="2021-06" db="EMBL/GenBank/DDBJ databases">
        <authorList>
            <person name="Kallberg Y."/>
            <person name="Tangrot J."/>
            <person name="Rosling A."/>
        </authorList>
    </citation>
    <scope>NUCLEOTIDE SEQUENCE</scope>
    <source>
        <strain evidence="1">FL966</strain>
    </source>
</reference>
<protein>
    <submittedName>
        <fullName evidence="1">10300_t:CDS:1</fullName>
    </submittedName>
</protein>
<gene>
    <name evidence="1" type="ORF">CPELLU_LOCUS18394</name>
</gene>
<comment type="caution">
    <text evidence="1">The sequence shown here is derived from an EMBL/GenBank/DDBJ whole genome shotgun (WGS) entry which is preliminary data.</text>
</comment>
<dbReference type="OrthoDB" id="2421771at2759"/>
<dbReference type="Proteomes" id="UP000789759">
    <property type="component" value="Unassembled WGS sequence"/>
</dbReference>
<sequence length="122" mass="14031">YSNFKRRTEYPFLIWDGSETQDVPEAIPNLIPYNPSSLENSAEEGAKDINRRQEIESKIALLNRLVGHLNTELTSNNLQHVEAIINNLGHAFTVITDIETAQNRRQRIPTWRGSKPWTLFLS</sequence>
<feature type="non-terminal residue" evidence="1">
    <location>
        <position position="1"/>
    </location>
</feature>
<evidence type="ECO:0000313" key="2">
    <source>
        <dbReference type="Proteomes" id="UP000789759"/>
    </source>
</evidence>
<evidence type="ECO:0000313" key="1">
    <source>
        <dbReference type="EMBL" id="CAG8808475.1"/>
    </source>
</evidence>
<name>A0A9N9K5T6_9GLOM</name>
<accession>A0A9N9K5T6</accession>